<accession>A0A8S5UH24</accession>
<proteinExistence type="predicted"/>
<organism evidence="1">
    <name type="scientific">Myoviridae sp. ctshb19</name>
    <dbReference type="NCBI Taxonomy" id="2825194"/>
    <lineage>
        <taxon>Viruses</taxon>
        <taxon>Duplodnaviria</taxon>
        <taxon>Heunggongvirae</taxon>
        <taxon>Uroviricota</taxon>
        <taxon>Caudoviricetes</taxon>
    </lineage>
</organism>
<sequence>MCLISREVGRPRRASCNQSVLRLFRALLIRRSTSSGSVLYWCISEHSSSPSTSSATPA</sequence>
<name>A0A8S5UH24_9CAUD</name>
<protein>
    <submittedName>
        <fullName evidence="1">Uncharacterized protein</fullName>
    </submittedName>
</protein>
<evidence type="ECO:0000313" key="1">
    <source>
        <dbReference type="EMBL" id="DAF93731.1"/>
    </source>
</evidence>
<dbReference type="EMBL" id="BK016086">
    <property type="protein sequence ID" value="DAF93731.1"/>
    <property type="molecule type" value="Genomic_DNA"/>
</dbReference>
<reference evidence="1" key="1">
    <citation type="journal article" date="2021" name="Proc. Natl. Acad. Sci. U.S.A.">
        <title>A Catalog of Tens of Thousands of Viruses from Human Metagenomes Reveals Hidden Associations with Chronic Diseases.</title>
        <authorList>
            <person name="Tisza M.J."/>
            <person name="Buck C.B."/>
        </authorList>
    </citation>
    <scope>NUCLEOTIDE SEQUENCE</scope>
    <source>
        <strain evidence="1">Ctshb19</strain>
    </source>
</reference>